<dbReference type="Gene3D" id="3.30.565.10">
    <property type="entry name" value="Histidine kinase-like ATPase, C-terminal domain"/>
    <property type="match status" value="1"/>
</dbReference>
<keyword evidence="9" id="KW-1133">Transmembrane helix</keyword>
<keyword evidence="9" id="KW-0812">Transmembrane</keyword>
<feature type="domain" description="Histidine kinase" evidence="10">
    <location>
        <begin position="191"/>
        <end position="392"/>
    </location>
</feature>
<evidence type="ECO:0000256" key="3">
    <source>
        <dbReference type="ARBA" id="ARBA00022553"/>
    </source>
</evidence>
<evidence type="ECO:0000256" key="1">
    <source>
        <dbReference type="ARBA" id="ARBA00000085"/>
    </source>
</evidence>
<dbReference type="PANTHER" id="PTHR43065:SF10">
    <property type="entry name" value="PEROXIDE STRESS-ACTIVATED HISTIDINE KINASE MAK3"/>
    <property type="match status" value="1"/>
</dbReference>
<sequence length="392" mass="45557">MERYNTYNRIKNSLSFPKKEITRWGLILASFVVISLILWNTFSFFQIFKIEERIKMEHWAEAQKSLINANENTDIELLLKIIQDARIPIMVTEKDSIINTTNIDENIVKNKEESKAYLQKLKNQNEPIVMVYEPGKSQKLYYGNSDLLNKLKYYPISLLLIILLFILLIYNYYRSHKVASQNKLWAGMAKETAHQIGTPLSSLMGWIEIMKADEIEPTLVVEIEKDINRLLMITDRFSKIGSEPVLEDLDIIFETQQSFEYLQSRFSKQISFHFQAPSNPIYIKINPILHSWTIENLVKNAIDAMKGKGKISLKIEYDSVYVRILISDTGKGIFKKDFNKIFEPGFTTKKRGWGLGLSLTKRIVEAYHKGSIKVMQSEIDKGTTFQISYKTH</sequence>
<evidence type="ECO:0000256" key="7">
    <source>
        <dbReference type="ARBA" id="ARBA00022840"/>
    </source>
</evidence>
<dbReference type="RefSeq" id="WP_243389469.1">
    <property type="nucleotide sequence ID" value="NZ_VFPJ01000001.1"/>
</dbReference>
<dbReference type="GO" id="GO:0005524">
    <property type="term" value="F:ATP binding"/>
    <property type="evidence" value="ECO:0007669"/>
    <property type="project" value="UniProtKB-KW"/>
</dbReference>
<evidence type="ECO:0000256" key="4">
    <source>
        <dbReference type="ARBA" id="ARBA00022679"/>
    </source>
</evidence>
<gene>
    <name evidence="11" type="ORF">BC670_1417</name>
</gene>
<dbReference type="InterPro" id="IPR003661">
    <property type="entry name" value="HisK_dim/P_dom"/>
</dbReference>
<keyword evidence="3" id="KW-0597">Phosphoprotein</keyword>
<organism evidence="11 12">
    <name type="scientific">Flavobacterium branchiophilum</name>
    <dbReference type="NCBI Taxonomy" id="55197"/>
    <lineage>
        <taxon>Bacteria</taxon>
        <taxon>Pseudomonadati</taxon>
        <taxon>Bacteroidota</taxon>
        <taxon>Flavobacteriia</taxon>
        <taxon>Flavobacteriales</taxon>
        <taxon>Flavobacteriaceae</taxon>
        <taxon>Flavobacterium</taxon>
    </lineage>
</organism>
<dbReference type="SMART" id="SM00387">
    <property type="entry name" value="HATPase_c"/>
    <property type="match status" value="1"/>
</dbReference>
<dbReference type="InterPro" id="IPR036890">
    <property type="entry name" value="HATPase_C_sf"/>
</dbReference>
<evidence type="ECO:0000256" key="2">
    <source>
        <dbReference type="ARBA" id="ARBA00012438"/>
    </source>
</evidence>
<evidence type="ECO:0000313" key="12">
    <source>
        <dbReference type="Proteomes" id="UP000320773"/>
    </source>
</evidence>
<dbReference type="AlphaFoldDB" id="A0A543G358"/>
<keyword evidence="6 11" id="KW-0418">Kinase</keyword>
<keyword evidence="5" id="KW-0547">Nucleotide-binding</keyword>
<comment type="caution">
    <text evidence="11">The sequence shown here is derived from an EMBL/GenBank/DDBJ whole genome shotgun (WGS) entry which is preliminary data.</text>
</comment>
<dbReference type="SUPFAM" id="SSF55874">
    <property type="entry name" value="ATPase domain of HSP90 chaperone/DNA topoisomerase II/histidine kinase"/>
    <property type="match status" value="1"/>
</dbReference>
<dbReference type="InterPro" id="IPR004358">
    <property type="entry name" value="Sig_transdc_His_kin-like_C"/>
</dbReference>
<dbReference type="Pfam" id="PF02518">
    <property type="entry name" value="HATPase_c"/>
    <property type="match status" value="1"/>
</dbReference>
<accession>A0A543G358</accession>
<dbReference type="PROSITE" id="PS50109">
    <property type="entry name" value="HIS_KIN"/>
    <property type="match status" value="1"/>
</dbReference>
<evidence type="ECO:0000259" key="10">
    <source>
        <dbReference type="PROSITE" id="PS50109"/>
    </source>
</evidence>
<name>A0A543G358_9FLAO</name>
<feature type="transmembrane region" description="Helical" evidence="9">
    <location>
        <begin position="21"/>
        <end position="39"/>
    </location>
</feature>
<dbReference type="InterPro" id="IPR003594">
    <property type="entry name" value="HATPase_dom"/>
</dbReference>
<dbReference type="GO" id="GO:0000155">
    <property type="term" value="F:phosphorelay sensor kinase activity"/>
    <property type="evidence" value="ECO:0007669"/>
    <property type="project" value="InterPro"/>
</dbReference>
<evidence type="ECO:0000256" key="8">
    <source>
        <dbReference type="ARBA" id="ARBA00023012"/>
    </source>
</evidence>
<protein>
    <recommendedName>
        <fullName evidence="2">histidine kinase</fullName>
        <ecNumber evidence="2">2.7.13.3</ecNumber>
    </recommendedName>
</protein>
<evidence type="ECO:0000256" key="5">
    <source>
        <dbReference type="ARBA" id="ARBA00022741"/>
    </source>
</evidence>
<evidence type="ECO:0000256" key="9">
    <source>
        <dbReference type="SAM" id="Phobius"/>
    </source>
</evidence>
<dbReference type="Proteomes" id="UP000320773">
    <property type="component" value="Unassembled WGS sequence"/>
</dbReference>
<keyword evidence="9" id="KW-0472">Membrane</keyword>
<dbReference type="PANTHER" id="PTHR43065">
    <property type="entry name" value="SENSOR HISTIDINE KINASE"/>
    <property type="match status" value="1"/>
</dbReference>
<dbReference type="EC" id="2.7.13.3" evidence="2"/>
<proteinExistence type="predicted"/>
<keyword evidence="8" id="KW-0902">Two-component regulatory system</keyword>
<dbReference type="EMBL" id="VFPJ01000001">
    <property type="protein sequence ID" value="TQM40526.1"/>
    <property type="molecule type" value="Genomic_DNA"/>
</dbReference>
<keyword evidence="7" id="KW-0067">ATP-binding</keyword>
<dbReference type="PRINTS" id="PR00344">
    <property type="entry name" value="BCTRLSENSOR"/>
</dbReference>
<dbReference type="CDD" id="cd00082">
    <property type="entry name" value="HisKA"/>
    <property type="match status" value="1"/>
</dbReference>
<evidence type="ECO:0000256" key="6">
    <source>
        <dbReference type="ARBA" id="ARBA00022777"/>
    </source>
</evidence>
<comment type="catalytic activity">
    <reaction evidence="1">
        <text>ATP + protein L-histidine = ADP + protein N-phospho-L-histidine.</text>
        <dbReference type="EC" id="2.7.13.3"/>
    </reaction>
</comment>
<feature type="transmembrane region" description="Helical" evidence="9">
    <location>
        <begin position="153"/>
        <end position="173"/>
    </location>
</feature>
<dbReference type="InterPro" id="IPR005467">
    <property type="entry name" value="His_kinase_dom"/>
</dbReference>
<reference evidence="11 12" key="1">
    <citation type="submission" date="2019-06" db="EMBL/GenBank/DDBJ databases">
        <title>Genomic Encyclopedia of Archaeal and Bacterial Type Strains, Phase II (KMG-II): from individual species to whole genera.</title>
        <authorList>
            <person name="Goeker M."/>
        </authorList>
    </citation>
    <scope>NUCLEOTIDE SEQUENCE [LARGE SCALE GENOMIC DNA]</scope>
    <source>
        <strain evidence="11 12">DSM 24789</strain>
    </source>
</reference>
<evidence type="ECO:0000313" key="11">
    <source>
        <dbReference type="EMBL" id="TQM40526.1"/>
    </source>
</evidence>
<keyword evidence="4" id="KW-0808">Transferase</keyword>